<feature type="transmembrane region" description="Helical" evidence="2">
    <location>
        <begin position="134"/>
        <end position="155"/>
    </location>
</feature>
<organism evidence="3 4">
    <name type="scientific">Brevibacterium metallidurans</name>
    <dbReference type="NCBI Taxonomy" id="1482676"/>
    <lineage>
        <taxon>Bacteria</taxon>
        <taxon>Bacillati</taxon>
        <taxon>Actinomycetota</taxon>
        <taxon>Actinomycetes</taxon>
        <taxon>Micrococcales</taxon>
        <taxon>Brevibacteriaceae</taxon>
        <taxon>Brevibacterium</taxon>
    </lineage>
</organism>
<feature type="region of interest" description="Disordered" evidence="1">
    <location>
        <begin position="1"/>
        <end position="22"/>
    </location>
</feature>
<keyword evidence="4" id="KW-1185">Reference proteome</keyword>
<gene>
    <name evidence="3" type="ORF">NCCP602_01280</name>
</gene>
<keyword evidence="2" id="KW-0812">Transmembrane</keyword>
<keyword evidence="2" id="KW-0472">Membrane</keyword>
<evidence type="ECO:0000313" key="3">
    <source>
        <dbReference type="EMBL" id="GAA0034167.1"/>
    </source>
</evidence>
<sequence length="185" mass="20204">MTDVPGPDADGTPVAQSRPDRSLDRERWASLRRRCLSLGTGELVAAAVFALFLGFGLDPVAYDDEVDALWFALGPLLFILVQAGIYWLIVRACVPQPLPPGVAAVYRVLRVLNPFVLAAGAVGIVLSLDGPTPAIVLFAGIWLFGVIEYVNYFIVRLAYPVSSWLTEVGQWSTPRLVRDIRIPRG</sequence>
<evidence type="ECO:0000256" key="1">
    <source>
        <dbReference type="SAM" id="MobiDB-lite"/>
    </source>
</evidence>
<evidence type="ECO:0000313" key="4">
    <source>
        <dbReference type="Proteomes" id="UP001498238"/>
    </source>
</evidence>
<dbReference type="Proteomes" id="UP001498238">
    <property type="component" value="Unassembled WGS sequence"/>
</dbReference>
<feature type="transmembrane region" description="Helical" evidence="2">
    <location>
        <begin position="111"/>
        <end position="128"/>
    </location>
</feature>
<dbReference type="RefSeq" id="WP_339391168.1">
    <property type="nucleotide sequence ID" value="NZ_BAAAAF010000001.1"/>
</dbReference>
<reference evidence="3 4" key="1">
    <citation type="submission" date="2024-01" db="EMBL/GenBank/DDBJ databases">
        <title>Characterization of antibiotic resistant novel bacterial strains and their environmental applications.</title>
        <authorList>
            <person name="Manzoor S."/>
            <person name="Abbas S."/>
            <person name="Arshad M."/>
            <person name="Ahmed I."/>
        </authorList>
    </citation>
    <scope>NUCLEOTIDE SEQUENCE [LARGE SCALE GENOMIC DNA]</scope>
    <source>
        <strain evidence="3 4">NCCP-602</strain>
    </source>
</reference>
<comment type="caution">
    <text evidence="3">The sequence shown here is derived from an EMBL/GenBank/DDBJ whole genome shotgun (WGS) entry which is preliminary data.</text>
</comment>
<feature type="transmembrane region" description="Helical" evidence="2">
    <location>
        <begin position="69"/>
        <end position="90"/>
    </location>
</feature>
<name>A0ABN0SII8_9MICO</name>
<feature type="transmembrane region" description="Helical" evidence="2">
    <location>
        <begin position="35"/>
        <end position="57"/>
    </location>
</feature>
<protein>
    <submittedName>
        <fullName evidence="3">Uncharacterized protein</fullName>
    </submittedName>
</protein>
<dbReference type="EMBL" id="BAAAAF010000001">
    <property type="protein sequence ID" value="GAA0034167.1"/>
    <property type="molecule type" value="Genomic_DNA"/>
</dbReference>
<accession>A0ABN0SII8</accession>
<proteinExistence type="predicted"/>
<keyword evidence="2" id="KW-1133">Transmembrane helix</keyword>
<evidence type="ECO:0000256" key="2">
    <source>
        <dbReference type="SAM" id="Phobius"/>
    </source>
</evidence>